<dbReference type="Gene3D" id="3.40.50.1000">
    <property type="entry name" value="HAD superfamily/HAD-like"/>
    <property type="match status" value="1"/>
</dbReference>
<dbReference type="SFLD" id="SFLDG01140">
    <property type="entry name" value="C2.B:_Phosphomannomutase_and_P"/>
    <property type="match status" value="1"/>
</dbReference>
<dbReference type="CDD" id="cd07516">
    <property type="entry name" value="HAD_Pase"/>
    <property type="match status" value="1"/>
</dbReference>
<keyword evidence="1" id="KW-0378">Hydrolase</keyword>
<sequence>MKYKLICIDMDGTLLNNKFTIPDENIRALKEAMENGVKIALVTGRPFNIASYFKRFLGDDVLIVGTNGTYYKYGEVLYKKTLSADEIESIYNIAEKHKLTAYFKGHNIVLSNEKIPENHQYKMINTYLNDEEKMNLFDNCSLQFTLENHNENICKCIVFSDDTEAVNKAKQELKQYNILEVVSSHVNNFEAMQLGTSKGVAVKSLCDSLNVKPEELICIGDNENDLSMIQFAGLGIAMGNAPEEIKLQADYVTDNNVNCGVAKALDLFLK</sequence>
<dbReference type="NCBIfam" id="TIGR00099">
    <property type="entry name" value="Cof-subfamily"/>
    <property type="match status" value="1"/>
</dbReference>
<protein>
    <submittedName>
        <fullName evidence="1">5-amino-6-(5-phospho-D-ribitylamino)uracil phosphatase YcsE</fullName>
        <ecNumber evidence="1">3.1.3.104</ecNumber>
    </submittedName>
</protein>
<organism evidence="1 2">
    <name type="scientific">Neobacillus rhizosphaerae</name>
    <dbReference type="NCBI Taxonomy" id="2880965"/>
    <lineage>
        <taxon>Bacteria</taxon>
        <taxon>Bacillati</taxon>
        <taxon>Bacillota</taxon>
        <taxon>Bacilli</taxon>
        <taxon>Bacillales</taxon>
        <taxon>Bacillaceae</taxon>
        <taxon>Neobacillus</taxon>
    </lineage>
</organism>
<name>A0ABM9EN57_9BACI</name>
<dbReference type="GO" id="GO:0043726">
    <property type="term" value="F:5-amino-6-(5-phosphoribitylamino)uracil phosphatase activity"/>
    <property type="evidence" value="ECO:0007669"/>
    <property type="project" value="UniProtKB-EC"/>
</dbReference>
<dbReference type="EC" id="3.1.3.104" evidence="1"/>
<dbReference type="PANTHER" id="PTHR10000">
    <property type="entry name" value="PHOSPHOSERINE PHOSPHATASE"/>
    <property type="match status" value="1"/>
</dbReference>
<dbReference type="PANTHER" id="PTHR10000:SF8">
    <property type="entry name" value="HAD SUPERFAMILY HYDROLASE-LIKE, TYPE 3"/>
    <property type="match status" value="1"/>
</dbReference>
<gene>
    <name evidence="1" type="primary">ycsE</name>
    <name evidence="1" type="ORF">BACCIP111895_01199</name>
</gene>
<dbReference type="SFLD" id="SFLDS00003">
    <property type="entry name" value="Haloacid_Dehalogenase"/>
    <property type="match status" value="1"/>
</dbReference>
<dbReference type="SUPFAM" id="SSF56784">
    <property type="entry name" value="HAD-like"/>
    <property type="match status" value="1"/>
</dbReference>
<keyword evidence="2" id="KW-1185">Reference proteome</keyword>
<dbReference type="InterPro" id="IPR000150">
    <property type="entry name" value="Cof"/>
</dbReference>
<dbReference type="SFLD" id="SFLDG01144">
    <property type="entry name" value="C2.B.4:_PGP_Like"/>
    <property type="match status" value="1"/>
</dbReference>
<dbReference type="RefSeq" id="WP_248734381.1">
    <property type="nucleotide sequence ID" value="NZ_CALBWS010000005.1"/>
</dbReference>
<dbReference type="EMBL" id="CALBWS010000005">
    <property type="protein sequence ID" value="CAH2714045.1"/>
    <property type="molecule type" value="Genomic_DNA"/>
</dbReference>
<dbReference type="PROSITE" id="PS01229">
    <property type="entry name" value="COF_2"/>
    <property type="match status" value="1"/>
</dbReference>
<evidence type="ECO:0000313" key="2">
    <source>
        <dbReference type="Proteomes" id="UP000838308"/>
    </source>
</evidence>
<dbReference type="PROSITE" id="PS01228">
    <property type="entry name" value="COF_1"/>
    <property type="match status" value="1"/>
</dbReference>
<reference evidence="1" key="1">
    <citation type="submission" date="2022-04" db="EMBL/GenBank/DDBJ databases">
        <authorList>
            <person name="Criscuolo A."/>
        </authorList>
    </citation>
    <scope>NUCLEOTIDE SEQUENCE</scope>
    <source>
        <strain evidence="1">CIP111895</strain>
    </source>
</reference>
<dbReference type="Gene3D" id="3.30.1240.10">
    <property type="match status" value="1"/>
</dbReference>
<comment type="caution">
    <text evidence="1">The sequence shown here is derived from an EMBL/GenBank/DDBJ whole genome shotgun (WGS) entry which is preliminary data.</text>
</comment>
<accession>A0ABM9EN57</accession>
<proteinExistence type="predicted"/>
<dbReference type="Proteomes" id="UP000838308">
    <property type="component" value="Unassembled WGS sequence"/>
</dbReference>
<dbReference type="InterPro" id="IPR006379">
    <property type="entry name" value="HAD-SF_hydro_IIB"/>
</dbReference>
<dbReference type="Pfam" id="PF08282">
    <property type="entry name" value="Hydrolase_3"/>
    <property type="match status" value="1"/>
</dbReference>
<dbReference type="NCBIfam" id="TIGR01484">
    <property type="entry name" value="HAD-SF-IIB"/>
    <property type="match status" value="1"/>
</dbReference>
<dbReference type="InterPro" id="IPR023214">
    <property type="entry name" value="HAD_sf"/>
</dbReference>
<evidence type="ECO:0000313" key="1">
    <source>
        <dbReference type="EMBL" id="CAH2714045.1"/>
    </source>
</evidence>
<dbReference type="InterPro" id="IPR036412">
    <property type="entry name" value="HAD-like_sf"/>
</dbReference>